<keyword evidence="13" id="KW-1185">Reference proteome</keyword>
<evidence type="ECO:0000313" key="12">
    <source>
        <dbReference type="EMBL" id="OCH86185.1"/>
    </source>
</evidence>
<comment type="subcellular location">
    <subcellularLocation>
        <location evidence="1">Mitochondrion</location>
    </subcellularLocation>
</comment>
<organism evidence="12 13">
    <name type="scientific">Obba rivulosa</name>
    <dbReference type="NCBI Taxonomy" id="1052685"/>
    <lineage>
        <taxon>Eukaryota</taxon>
        <taxon>Fungi</taxon>
        <taxon>Dikarya</taxon>
        <taxon>Basidiomycota</taxon>
        <taxon>Agaricomycotina</taxon>
        <taxon>Agaricomycetes</taxon>
        <taxon>Polyporales</taxon>
        <taxon>Gelatoporiaceae</taxon>
        <taxon>Obba</taxon>
    </lineage>
</organism>
<dbReference type="Pfam" id="PF12513">
    <property type="entry name" value="SUV3_C"/>
    <property type="match status" value="1"/>
</dbReference>
<dbReference type="Gene3D" id="3.40.50.300">
    <property type="entry name" value="P-loop containing nucleotide triphosphate hydrolases"/>
    <property type="match status" value="2"/>
</dbReference>
<dbReference type="InterPro" id="IPR050699">
    <property type="entry name" value="RNA-DNA_Helicase"/>
</dbReference>
<dbReference type="CDD" id="cd17913">
    <property type="entry name" value="DEXQc_Suv3"/>
    <property type="match status" value="1"/>
</dbReference>
<sequence>MNSLLATCSRCRHDALRSHLLKKSIFIRSRAGGNSAKNKRAKAAREHGGQQQVKPAYAAVGTLYGPPSYTPPSSPRGFRGSQPPAHEDDYAPVRTSDVWAHLEHGVKGWSRSPTIYKMLQSFGVAVSDLSGLLSAYSKAMQSGEVKATLAYTSEQVDRIAYDLSHKSGGVTMDQWLSKILFEWVAHKETKPVLQGKVSEDTIATMTELFHAADLSQPYAFYPRARLNKPRTVIMHVGPTNSGKTHNALRALAAAETGVYGGPLRLLAAEIFERLNKGQIVPAGVDPDAGAEPDTDSLADIGDAQEQGKVVIQKDGDARFARPCNMITGEEQKFMGEEVGLVSCTVEMAPLSRDYDVAVLDEIQLIADPERGGAWTAAVLGVNARELHLCGEETAVPLVQAMLRDTGDKLIVNRYQRLTPLRAAETSLNGQVEELRKGDCIVTFSRKNILNIKKLVEKGTGMQCAVAYGRLPPEIRNEQAALFNDPDNNYGVLVGSDAIGLGLNLKIKRVIFEAVSKFDGTSVRPLPTALIKQIAGRAGRFGLHGADESGGIVSTFIEEDLEVVRKALVAPMAEHRFARLNLGYDTFKSIGAALPAGSGSGLVLKVLNYVSRLHPRYTLVDTSKVTNVFEFIDVVAPDIPIADQMLFTQAPVPWRDPLAVDVVGRMMLRYRTDMRVELYSALKESQLWERLEGVEDVKNGVKPQPRHMGDVLSTLETMHGIVTFYLWTSYRKPMAFPSLQDGFALKERTERLMDWCLDEMTTGEGGLSPRRPKEKIGYISGAEIRERRLQQRAAEFDQIKTTAGKATEGQAILASSEQIAPQMSPVQI</sequence>
<dbReference type="Pfam" id="PF00271">
    <property type="entry name" value="Helicase_C"/>
    <property type="match status" value="1"/>
</dbReference>
<dbReference type="OrthoDB" id="6692397at2759"/>
<name>A0A8E2DFP3_9APHY</name>
<evidence type="ECO:0000256" key="3">
    <source>
        <dbReference type="ARBA" id="ARBA00022741"/>
    </source>
</evidence>
<protein>
    <recommendedName>
        <fullName evidence="2">RNA helicase</fullName>
        <ecNumber evidence="2">3.6.4.13</ecNumber>
    </recommendedName>
</protein>
<evidence type="ECO:0000256" key="4">
    <source>
        <dbReference type="ARBA" id="ARBA00022801"/>
    </source>
</evidence>
<dbReference type="GO" id="GO:0005524">
    <property type="term" value="F:ATP binding"/>
    <property type="evidence" value="ECO:0007669"/>
    <property type="project" value="UniProtKB-KW"/>
</dbReference>
<dbReference type="AlphaFoldDB" id="A0A8E2DFP3"/>
<comment type="catalytic activity">
    <reaction evidence="9">
        <text>ATP + H2O = ADP + phosphate + H(+)</text>
        <dbReference type="Rhea" id="RHEA:13065"/>
        <dbReference type="ChEBI" id="CHEBI:15377"/>
        <dbReference type="ChEBI" id="CHEBI:15378"/>
        <dbReference type="ChEBI" id="CHEBI:30616"/>
        <dbReference type="ChEBI" id="CHEBI:43474"/>
        <dbReference type="ChEBI" id="CHEBI:456216"/>
        <dbReference type="EC" id="3.6.4.13"/>
    </reaction>
</comment>
<dbReference type="InterPro" id="IPR044774">
    <property type="entry name" value="Suv3_DEXQc"/>
</dbReference>
<dbReference type="Proteomes" id="UP000250043">
    <property type="component" value="Unassembled WGS sequence"/>
</dbReference>
<dbReference type="Gene3D" id="1.20.272.40">
    <property type="match status" value="1"/>
</dbReference>
<accession>A0A8E2DFP3</accession>
<dbReference type="GO" id="GO:0000965">
    <property type="term" value="P:mitochondrial RNA 3'-end processing"/>
    <property type="evidence" value="ECO:0007669"/>
    <property type="project" value="TreeGrafter"/>
</dbReference>
<proteinExistence type="predicted"/>
<dbReference type="InterPro" id="IPR022192">
    <property type="entry name" value="SUV3_C"/>
</dbReference>
<feature type="domain" description="Helicase C-terminal" evidence="11">
    <location>
        <begin position="426"/>
        <end position="587"/>
    </location>
</feature>
<dbReference type="GO" id="GO:0003724">
    <property type="term" value="F:RNA helicase activity"/>
    <property type="evidence" value="ECO:0007669"/>
    <property type="project" value="UniProtKB-EC"/>
</dbReference>
<evidence type="ECO:0000256" key="10">
    <source>
        <dbReference type="SAM" id="MobiDB-lite"/>
    </source>
</evidence>
<evidence type="ECO:0000256" key="7">
    <source>
        <dbReference type="ARBA" id="ARBA00022946"/>
    </source>
</evidence>
<dbReference type="InterPro" id="IPR055206">
    <property type="entry name" value="DEXQc_SUV3"/>
</dbReference>
<gene>
    <name evidence="12" type="ORF">OBBRIDRAFT_256975</name>
</gene>
<keyword evidence="8" id="KW-0496">Mitochondrion</keyword>
<dbReference type="PROSITE" id="PS51194">
    <property type="entry name" value="HELICASE_CTER"/>
    <property type="match status" value="1"/>
</dbReference>
<evidence type="ECO:0000259" key="11">
    <source>
        <dbReference type="PROSITE" id="PS51194"/>
    </source>
</evidence>
<dbReference type="InterPro" id="IPR001650">
    <property type="entry name" value="Helicase_C-like"/>
</dbReference>
<dbReference type="PANTHER" id="PTHR12131:SF1">
    <property type="entry name" value="ATP-DEPENDENT RNA HELICASE SUPV3L1, MITOCHONDRIAL-RELATED"/>
    <property type="match status" value="1"/>
</dbReference>
<evidence type="ECO:0000313" key="13">
    <source>
        <dbReference type="Proteomes" id="UP000250043"/>
    </source>
</evidence>
<dbReference type="SMART" id="SM00490">
    <property type="entry name" value="HELICc"/>
    <property type="match status" value="1"/>
</dbReference>
<dbReference type="SUPFAM" id="SSF52540">
    <property type="entry name" value="P-loop containing nucleoside triphosphate hydrolases"/>
    <property type="match status" value="1"/>
</dbReference>
<evidence type="ECO:0000256" key="8">
    <source>
        <dbReference type="ARBA" id="ARBA00023128"/>
    </source>
</evidence>
<evidence type="ECO:0000256" key="5">
    <source>
        <dbReference type="ARBA" id="ARBA00022806"/>
    </source>
</evidence>
<dbReference type="PANTHER" id="PTHR12131">
    <property type="entry name" value="ATP-DEPENDENT RNA AND DNA HELICASE"/>
    <property type="match status" value="1"/>
</dbReference>
<dbReference type="CDD" id="cd18805">
    <property type="entry name" value="SF2_C_suv3"/>
    <property type="match status" value="1"/>
</dbReference>
<evidence type="ECO:0000256" key="2">
    <source>
        <dbReference type="ARBA" id="ARBA00012552"/>
    </source>
</evidence>
<feature type="region of interest" description="Disordered" evidence="10">
    <location>
        <begin position="31"/>
        <end position="89"/>
    </location>
</feature>
<keyword evidence="3" id="KW-0547">Nucleotide-binding</keyword>
<evidence type="ECO:0000256" key="6">
    <source>
        <dbReference type="ARBA" id="ARBA00022840"/>
    </source>
</evidence>
<dbReference type="FunFam" id="3.40.50.300:FF:000957">
    <property type="entry name" value="ATP-dependent RNA helicase SUV3L, mitochondrial"/>
    <property type="match status" value="1"/>
</dbReference>
<evidence type="ECO:0000256" key="9">
    <source>
        <dbReference type="ARBA" id="ARBA00047984"/>
    </source>
</evidence>
<dbReference type="InterPro" id="IPR027417">
    <property type="entry name" value="P-loop_NTPase"/>
</dbReference>
<dbReference type="Gene3D" id="1.20.58.1080">
    <property type="match status" value="1"/>
</dbReference>
<keyword evidence="6" id="KW-0067">ATP-binding</keyword>
<dbReference type="GO" id="GO:0016787">
    <property type="term" value="F:hydrolase activity"/>
    <property type="evidence" value="ECO:0007669"/>
    <property type="project" value="UniProtKB-KW"/>
</dbReference>
<keyword evidence="5" id="KW-0347">Helicase</keyword>
<keyword evidence="7" id="KW-0809">Transit peptide</keyword>
<dbReference type="EMBL" id="KV722540">
    <property type="protein sequence ID" value="OCH86185.1"/>
    <property type="molecule type" value="Genomic_DNA"/>
</dbReference>
<dbReference type="Pfam" id="PF22527">
    <property type="entry name" value="DEXQc_Suv3"/>
    <property type="match status" value="2"/>
</dbReference>
<evidence type="ECO:0000256" key="1">
    <source>
        <dbReference type="ARBA" id="ARBA00004173"/>
    </source>
</evidence>
<dbReference type="EC" id="3.6.4.13" evidence="2"/>
<reference evidence="12 13" key="1">
    <citation type="submission" date="2016-07" db="EMBL/GenBank/DDBJ databases">
        <title>Draft genome of the white-rot fungus Obba rivulosa 3A-2.</title>
        <authorList>
            <consortium name="DOE Joint Genome Institute"/>
            <person name="Miettinen O."/>
            <person name="Riley R."/>
            <person name="Acob R."/>
            <person name="Barry K."/>
            <person name="Cullen D."/>
            <person name="De Vries R."/>
            <person name="Hainaut M."/>
            <person name="Hatakka A."/>
            <person name="Henrissat B."/>
            <person name="Hilden K."/>
            <person name="Kuo R."/>
            <person name="Labutti K."/>
            <person name="Lipzen A."/>
            <person name="Makela M.R."/>
            <person name="Sandor L."/>
            <person name="Spatafora J.W."/>
            <person name="Grigoriev I.V."/>
            <person name="Hibbett D.S."/>
        </authorList>
    </citation>
    <scope>NUCLEOTIDE SEQUENCE [LARGE SCALE GENOMIC DNA]</scope>
    <source>
        <strain evidence="12 13">3A-2</strain>
    </source>
</reference>
<keyword evidence="4" id="KW-0378">Hydrolase</keyword>
<dbReference type="GO" id="GO:0045025">
    <property type="term" value="C:mitochondrial degradosome"/>
    <property type="evidence" value="ECO:0007669"/>
    <property type="project" value="TreeGrafter"/>
</dbReference>